<reference evidence="1" key="1">
    <citation type="journal article" date="2020" name="Stud. Mycol.">
        <title>101 Dothideomycetes genomes: a test case for predicting lifestyles and emergence of pathogens.</title>
        <authorList>
            <person name="Haridas S."/>
            <person name="Albert R."/>
            <person name="Binder M."/>
            <person name="Bloem J."/>
            <person name="Labutti K."/>
            <person name="Salamov A."/>
            <person name="Andreopoulos B."/>
            <person name="Baker S."/>
            <person name="Barry K."/>
            <person name="Bills G."/>
            <person name="Bluhm B."/>
            <person name="Cannon C."/>
            <person name="Castanera R."/>
            <person name="Culley D."/>
            <person name="Daum C."/>
            <person name="Ezra D."/>
            <person name="Gonzalez J."/>
            <person name="Henrissat B."/>
            <person name="Kuo A."/>
            <person name="Liang C."/>
            <person name="Lipzen A."/>
            <person name="Lutzoni F."/>
            <person name="Magnuson J."/>
            <person name="Mondo S."/>
            <person name="Nolan M."/>
            <person name="Ohm R."/>
            <person name="Pangilinan J."/>
            <person name="Park H.-J."/>
            <person name="Ramirez L."/>
            <person name="Alfaro M."/>
            <person name="Sun H."/>
            <person name="Tritt A."/>
            <person name="Yoshinaga Y."/>
            <person name="Zwiers L.-H."/>
            <person name="Turgeon B."/>
            <person name="Goodwin S."/>
            <person name="Spatafora J."/>
            <person name="Crous P."/>
            <person name="Grigoriev I."/>
        </authorList>
    </citation>
    <scope>NUCLEOTIDE SEQUENCE</scope>
    <source>
        <strain evidence="1">CBS 123094</strain>
    </source>
</reference>
<dbReference type="OrthoDB" id="2157530at2759"/>
<gene>
    <name evidence="1" type="ORF">P154DRAFT_536812</name>
</gene>
<proteinExistence type="predicted"/>
<dbReference type="Proteomes" id="UP000799779">
    <property type="component" value="Unassembled WGS sequence"/>
</dbReference>
<evidence type="ECO:0000313" key="1">
    <source>
        <dbReference type="EMBL" id="KAF1997757.1"/>
    </source>
</evidence>
<evidence type="ECO:0000313" key="2">
    <source>
        <dbReference type="Proteomes" id="UP000799779"/>
    </source>
</evidence>
<organism evidence="1 2">
    <name type="scientific">Amniculicola lignicola CBS 123094</name>
    <dbReference type="NCBI Taxonomy" id="1392246"/>
    <lineage>
        <taxon>Eukaryota</taxon>
        <taxon>Fungi</taxon>
        <taxon>Dikarya</taxon>
        <taxon>Ascomycota</taxon>
        <taxon>Pezizomycotina</taxon>
        <taxon>Dothideomycetes</taxon>
        <taxon>Pleosporomycetidae</taxon>
        <taxon>Pleosporales</taxon>
        <taxon>Amniculicolaceae</taxon>
        <taxon>Amniculicola</taxon>
    </lineage>
</organism>
<name>A0A6A5W8P5_9PLEO</name>
<keyword evidence="2" id="KW-1185">Reference proteome</keyword>
<evidence type="ECO:0008006" key="3">
    <source>
        <dbReference type="Google" id="ProtNLM"/>
    </source>
</evidence>
<protein>
    <recommendedName>
        <fullName evidence="3">Heterokaryon incompatibility domain-containing protein</fullName>
    </recommendedName>
</protein>
<accession>A0A6A5W8P5</accession>
<sequence>MGTRLRLKPRYKPLHTSGYLKPHDVRVCRFERYPKFMGPHVLGVQNVVIDTVTEIQTQADLPSDLGKATMIWFNMYQVARLRSSATSQPAKPDNFSNEDFIACLTLGRHCFLPSEYLRLLSHQYPKNPAISDICNTISSFYRTSTRLMEKIAHASIDNLREMSEPRDERLVHQDLEIMKKSLGEVGCESNPGYSRFSAMLQELWTSVMPHTYPSASHLDLFWKLVFFQGDWKSRGHRRYDCLRSNMKKCNDDIRTVIADRMCFTTESGKFGICSPGTQPGDLVAVLPNYQTPFITRRCSKAEMEERIQKGLIVKSDFSDETREFISNVEYVRMVGDCYVHSFMKGEKHMRGERRCE</sequence>
<dbReference type="AlphaFoldDB" id="A0A6A5W8P5"/>
<dbReference type="EMBL" id="ML977609">
    <property type="protein sequence ID" value="KAF1997757.1"/>
    <property type="molecule type" value="Genomic_DNA"/>
</dbReference>